<reference evidence="3 4" key="3">
    <citation type="journal article" date="2011" name="Nat. Chem. Biol.">
        <title>Reveromycin A biosynthesis uses RevG and RevJ for stereospecific spiroacetal formation.</title>
        <authorList>
            <person name="Takahashi S."/>
            <person name="Toyoda A."/>
            <person name="Sekiyama Y."/>
            <person name="Takagi H."/>
            <person name="Nogawa T."/>
            <person name="Uramoto M."/>
            <person name="Suzuki R."/>
            <person name="Koshino H."/>
            <person name="Kumano T."/>
            <person name="Panthee S."/>
            <person name="Dairi T."/>
            <person name="Ishikawa J."/>
            <person name="Ikeda H."/>
            <person name="Sakaki Y."/>
            <person name="Osada H."/>
        </authorList>
    </citation>
    <scope>NUCLEOTIDE SEQUENCE [LARGE SCALE GENOMIC DNA]</scope>
    <source>
        <strain evidence="3 4">SN-593</strain>
    </source>
</reference>
<evidence type="ECO:0000259" key="2">
    <source>
        <dbReference type="Pfam" id="PF00931"/>
    </source>
</evidence>
<protein>
    <submittedName>
        <fullName evidence="3">Putative transcriptional regulator</fullName>
    </submittedName>
</protein>
<feature type="compositionally biased region" description="Pro residues" evidence="1">
    <location>
        <begin position="436"/>
        <end position="469"/>
    </location>
</feature>
<dbReference type="EMBL" id="AP018365">
    <property type="protein sequence ID" value="BBB01588.1"/>
    <property type="molecule type" value="Genomic_DNA"/>
</dbReference>
<evidence type="ECO:0000313" key="3">
    <source>
        <dbReference type="EMBL" id="BBB01588.1"/>
    </source>
</evidence>
<organism evidence="3 4">
    <name type="scientific">Actinacidiphila reveromycinica</name>
    <dbReference type="NCBI Taxonomy" id="659352"/>
    <lineage>
        <taxon>Bacteria</taxon>
        <taxon>Bacillati</taxon>
        <taxon>Actinomycetota</taxon>
        <taxon>Actinomycetes</taxon>
        <taxon>Kitasatosporales</taxon>
        <taxon>Streptomycetaceae</taxon>
        <taxon>Actinacidiphila</taxon>
    </lineage>
</organism>
<reference evidence="3 4" key="4">
    <citation type="journal article" date="2020" name="Sci. Rep.">
        <title>beta-carboline chemical signals induce reveromycin production through a LuxR family regulator in Streptomyces sp. SN-593.</title>
        <authorList>
            <person name="Panthee S."/>
            <person name="Kito N."/>
            <person name="Hayashi T."/>
            <person name="Shimizu T."/>
            <person name="Ishikawa J."/>
            <person name="Hamamoto H."/>
            <person name="Osada H."/>
            <person name="Takahashi S."/>
        </authorList>
    </citation>
    <scope>NUCLEOTIDE SEQUENCE [LARGE SCALE GENOMIC DNA]</scope>
    <source>
        <strain evidence="3 4">SN-593</strain>
    </source>
</reference>
<reference evidence="3 4" key="1">
    <citation type="journal article" date="2010" name="J. Bacteriol.">
        <title>Biochemical characterization of a novel indole prenyltransferase from Streptomyces sp. SN-593.</title>
        <authorList>
            <person name="Takahashi S."/>
            <person name="Takagi H."/>
            <person name="Toyoda A."/>
            <person name="Uramoto M."/>
            <person name="Nogawa T."/>
            <person name="Ueki M."/>
            <person name="Sakaki Y."/>
            <person name="Osada H."/>
        </authorList>
    </citation>
    <scope>NUCLEOTIDE SEQUENCE [LARGE SCALE GENOMIC DNA]</scope>
    <source>
        <strain evidence="3 4">SN-593</strain>
    </source>
</reference>
<dbReference type="InterPro" id="IPR027417">
    <property type="entry name" value="P-loop_NTPase"/>
</dbReference>
<sequence length="720" mass="77102">MTMKGFIPQETTGFVGRGPELARLGGLLASRRLLTLTGVGGVGKTRLAQRAAARLAELSPGTFPDGVWWADLATLDGDDLLLATVSDAVDLSDHSPRMPVDALCEWLAGKRLLLVLDSCEHLVEPVARLVDEVLGAVPGLSMLATSRRPLGCMAEQVVEVDPLPVAEDARELFAQRVRAQDPDALSAEGATEAASLICRKLEGIPLAVELAAAQVGPDTSVADVAARLDSRFDVLVRRSGFVWPRRHLTLRAAIGWSHELCAPLDRLLWARLTVFRGSFDLASARAVTAGGPLDPDAVAAGVERLVAQSVVRRDGPRYRMLDTIREYGREWLRGLGEEEALAARHADHVLALVRRAERNWSSGEQGRCYRTVEEAHTDVCTALEHLADADPERGAELAGLLVFFWTCCGRLKEARAALERALAVPDPRASAAPPSADRPPAAPPSDPPPAAPPSDPTPVVPRDPVPPAARRPVRPGPARTRALAALGVVLTLQGAYDQALRVSEEATRAADDDGDKEGQLGAAYLAGLLALLTGRAEDARRVVRAALDAAPGLAFDSPARLRCHLVAVFASTGLGDLDRARGDAVELRAHCEQIGEWWTRSYLDYQLSLIALFQGRPDEAATRARAMLDAKRQLGDAFGTALGLDLLAAALAAAGRAEHAVRVYGHGETFWRSVGHPQRGTPELRAVREEYERTARTALGDTRYARAYADGAASPSVPAR</sequence>
<reference evidence="3 4" key="2">
    <citation type="journal article" date="2011" name="J. Antibiot.">
        <title>Furaquinocins I and J: novel polyketide isoprenoid hybrid compounds from Streptomyces reveromyceticus SN-593.</title>
        <authorList>
            <person name="Panthee S."/>
            <person name="Takahashi S."/>
            <person name="Takagi H."/>
            <person name="Nogawa T."/>
            <person name="Oowada E."/>
            <person name="Uramoto M."/>
            <person name="Osada H."/>
        </authorList>
    </citation>
    <scope>NUCLEOTIDE SEQUENCE [LARGE SCALE GENOMIC DNA]</scope>
    <source>
        <strain evidence="3 4">SN-593</strain>
    </source>
</reference>
<dbReference type="KEGG" id="arev:RVR_9077"/>
<dbReference type="AlphaFoldDB" id="A0A7U3UZF2"/>
<dbReference type="Gene3D" id="1.25.40.10">
    <property type="entry name" value="Tetratricopeptide repeat domain"/>
    <property type="match status" value="1"/>
</dbReference>
<dbReference type="Proteomes" id="UP000595703">
    <property type="component" value="Chromosome"/>
</dbReference>
<feature type="region of interest" description="Disordered" evidence="1">
    <location>
        <begin position="427"/>
        <end position="477"/>
    </location>
</feature>
<accession>A0A7U3UZF2</accession>
<dbReference type="SUPFAM" id="SSF48452">
    <property type="entry name" value="TPR-like"/>
    <property type="match status" value="2"/>
</dbReference>
<dbReference type="PANTHER" id="PTHR47691">
    <property type="entry name" value="REGULATOR-RELATED"/>
    <property type="match status" value="1"/>
</dbReference>
<dbReference type="SUPFAM" id="SSF52540">
    <property type="entry name" value="P-loop containing nucleoside triphosphate hydrolases"/>
    <property type="match status" value="1"/>
</dbReference>
<dbReference type="GO" id="GO:0043531">
    <property type="term" value="F:ADP binding"/>
    <property type="evidence" value="ECO:0007669"/>
    <property type="project" value="InterPro"/>
</dbReference>
<name>A0A7U3UZF2_9ACTN</name>
<keyword evidence="4" id="KW-1185">Reference proteome</keyword>
<dbReference type="InterPro" id="IPR011990">
    <property type="entry name" value="TPR-like_helical_dom_sf"/>
</dbReference>
<dbReference type="Pfam" id="PF00931">
    <property type="entry name" value="NB-ARC"/>
    <property type="match status" value="1"/>
</dbReference>
<dbReference type="Gene3D" id="3.40.50.300">
    <property type="entry name" value="P-loop containing nucleotide triphosphate hydrolases"/>
    <property type="match status" value="1"/>
</dbReference>
<evidence type="ECO:0000313" key="4">
    <source>
        <dbReference type="Proteomes" id="UP000595703"/>
    </source>
</evidence>
<dbReference type="InterPro" id="IPR002182">
    <property type="entry name" value="NB-ARC"/>
</dbReference>
<dbReference type="PRINTS" id="PR00364">
    <property type="entry name" value="DISEASERSIST"/>
</dbReference>
<evidence type="ECO:0000256" key="1">
    <source>
        <dbReference type="SAM" id="MobiDB-lite"/>
    </source>
</evidence>
<dbReference type="PANTHER" id="PTHR47691:SF3">
    <property type="entry name" value="HTH-TYPE TRANSCRIPTIONAL REGULATOR RV0890C-RELATED"/>
    <property type="match status" value="1"/>
</dbReference>
<feature type="domain" description="NB-ARC" evidence="2">
    <location>
        <begin position="31"/>
        <end position="118"/>
    </location>
</feature>
<proteinExistence type="predicted"/>
<gene>
    <name evidence="3" type="ORF">RVR_9077</name>
</gene>